<feature type="compositionally biased region" description="Basic and acidic residues" evidence="1">
    <location>
        <begin position="1012"/>
        <end position="1043"/>
    </location>
</feature>
<protein>
    <recommendedName>
        <fullName evidence="2">DUF4214 domain-containing protein</fullName>
    </recommendedName>
</protein>
<name>A0A6J5T2D1_9CAUD</name>
<feature type="region of interest" description="Disordered" evidence="1">
    <location>
        <begin position="246"/>
        <end position="271"/>
    </location>
</feature>
<gene>
    <name evidence="3" type="ORF">UFOVP1407_31</name>
    <name evidence="4" type="ORF">UFOVP1640_91</name>
</gene>
<feature type="compositionally biased region" description="Gly residues" evidence="1">
    <location>
        <begin position="73"/>
        <end position="87"/>
    </location>
</feature>
<evidence type="ECO:0000313" key="3">
    <source>
        <dbReference type="EMBL" id="CAB4205538.1"/>
    </source>
</evidence>
<dbReference type="Gene3D" id="1.10.3130.20">
    <property type="entry name" value="Phycobilisome linker domain"/>
    <property type="match status" value="1"/>
</dbReference>
<organism evidence="4">
    <name type="scientific">uncultured Caudovirales phage</name>
    <dbReference type="NCBI Taxonomy" id="2100421"/>
    <lineage>
        <taxon>Viruses</taxon>
        <taxon>Duplodnaviria</taxon>
        <taxon>Heunggongvirae</taxon>
        <taxon>Uroviricota</taxon>
        <taxon>Caudoviricetes</taxon>
        <taxon>Peduoviridae</taxon>
        <taxon>Maltschvirus</taxon>
        <taxon>Maltschvirus maltsch</taxon>
    </lineage>
</organism>
<feature type="compositionally biased region" description="Polar residues" evidence="1">
    <location>
        <begin position="1251"/>
        <end position="1260"/>
    </location>
</feature>
<feature type="region of interest" description="Disordered" evidence="1">
    <location>
        <begin position="1111"/>
        <end position="1260"/>
    </location>
</feature>
<evidence type="ECO:0000259" key="2">
    <source>
        <dbReference type="Pfam" id="PF13946"/>
    </source>
</evidence>
<feature type="compositionally biased region" description="Polar residues" evidence="1">
    <location>
        <begin position="1120"/>
        <end position="1148"/>
    </location>
</feature>
<reference evidence="4" key="1">
    <citation type="submission" date="2020-05" db="EMBL/GenBank/DDBJ databases">
        <authorList>
            <person name="Chiriac C."/>
            <person name="Salcher M."/>
            <person name="Ghai R."/>
            <person name="Kavagutti S V."/>
        </authorList>
    </citation>
    <scope>NUCLEOTIDE SEQUENCE</scope>
</reference>
<proteinExistence type="predicted"/>
<feature type="region of interest" description="Disordered" evidence="1">
    <location>
        <begin position="47"/>
        <end position="88"/>
    </location>
</feature>
<feature type="domain" description="DUF4214" evidence="2">
    <location>
        <begin position="171"/>
        <end position="224"/>
    </location>
</feature>
<dbReference type="EMBL" id="LR797360">
    <property type="protein sequence ID" value="CAB4205538.1"/>
    <property type="molecule type" value="Genomic_DNA"/>
</dbReference>
<dbReference type="InterPro" id="IPR025282">
    <property type="entry name" value="DUF4214"/>
</dbReference>
<dbReference type="Pfam" id="PF13946">
    <property type="entry name" value="DUF4214"/>
    <property type="match status" value="1"/>
</dbReference>
<dbReference type="EMBL" id="LR797504">
    <property type="protein sequence ID" value="CAB4221690.1"/>
    <property type="molecule type" value="Genomic_DNA"/>
</dbReference>
<accession>A0A6J5T2D1</accession>
<dbReference type="InterPro" id="IPR038255">
    <property type="entry name" value="PBS_linker_sf"/>
</dbReference>
<sequence length="1439" mass="145554">MRYRLDSLLPERAFQPRGGRRVAFASGGMTLEGGDWSPAPWSQDVIDAVMGPQDNGGGGDQQAPPPQENVSDQGGGPAPDQGGGGVDQGALNQLYEQYLGRGVDQSGAATWAGQDYNTVLQGILGSQEYASRGGDQGGGGQPIGSGVSAVITGGLPGQSMADAAQGFGAAPTTDTAFVNKLYEDLLGRAPDAEGAQMWINKLQSGEMTAQDVANSFVSSQEAQQNKVAQTDEQRIADAIAAGYTGGTAVSPGDRSAWTPGQLKPDSNDPENRQYYYTDPKTGNVYTSNDENAQLVAKGAVFNDKYISSLNLDPVDARNLYDLKNSNPTQFYDEVAQKLKDQVYEGYRTNSNIQDDYAKLQSLKTIDPQAYYKNQIDFLSNQIGWQIGQNRSDRNAPIEAELKKVATEAQASGLKFEDIKAIVEKGITSANIQNQQRIANEAETGGSGFNFQKDIQPGLVMLALATAAAMSGGAAAPALEGVEAAGAAAGAAGAGAGAGAAGAASSLPSWLTAAGQGALVGGGMGGINAAVSKGDVLKGILQGGLTGAVGGGVGSALGGGFLGNVAGGALAGGTGSAITGRNIGQGLLMGGAGGALNYGAGQIPGLQGTPGQFGPVDLLRGAITGGALTSAMGGDPLRGALSGAASAYGTNALGNVYNNYFGDQSGGAGYQNINPATGLPNTGSVYVGDGGYQIYPPSSDADGQPGGFYGEYRPSSSYDVESQPGGFYGQPSAPNMRAALDVAAPISPGAEQKAYEEARSAGKSVQQAEQIAQQIRESTSTTKASPIADTPLNPNIELINSKLGPNGEIIQEYSNGSTRAIDKDGTIVNYNSKGEPVDRSGKQLTGEMYTGAEVKVAQPGSAEPGAPASTDPLQKYTSLLQIGGDPNKIAPIGSNAALFQLGAGGPGGGAAPNLQENRYVPWAGSSSDYGKYDIQASSRTGPGEVYSLMNIAGEGSPTVVKNPDDTLQIVTKTPEEAGFKNLDPKKIEDALSKLTPEQKQEIEKQLPVTKEATPVEKTPEEKKAEQKKTDAGGAAEGEKVDDKAPGGGGGNGTPLASLKTNEARVESVNKENNTAVVVDSEGKMSKVSVYGDLSVGSTVSVKDLSATSDQLAQPVGGKQAGTPTLNEVQNNDGTRTFTYDDSSTLTIDSKGNPVGGTDTDGNAISVPSEPGTTNIPGSGPGEDGGTGGGTGTGNGPGQGPGDGEGNGGGGGGGGGGGSGGGTGTGTGPGKEPGTTPGGKGPGGGTPYKVPVPTTSKGNPINLPGITNLTPGMTSGDTSYELAGRAHFATGGTALSTNANGTSMGSSPLDKYLAHLTPGTTEGTTNYQLPGYFAKGGEVADHNPEFLSEGGLGSLHNRYVKGKGDGTSDSIPAMLANGEFVIPADVVASLGNGSNDSGAGLLDEFLKTIRKHKRAADAKHLPPDSKGALGYLLEAKKKVKK</sequence>
<feature type="compositionally biased region" description="Gly residues" evidence="1">
    <location>
        <begin position="1177"/>
        <end position="1244"/>
    </location>
</feature>
<feature type="compositionally biased region" description="Basic and acidic residues" evidence="1">
    <location>
        <begin position="993"/>
        <end position="1003"/>
    </location>
</feature>
<evidence type="ECO:0000256" key="1">
    <source>
        <dbReference type="SAM" id="MobiDB-lite"/>
    </source>
</evidence>
<feature type="region of interest" description="Disordered" evidence="1">
    <location>
        <begin position="993"/>
        <end position="1056"/>
    </location>
</feature>
<evidence type="ECO:0000313" key="4">
    <source>
        <dbReference type="EMBL" id="CAB4221690.1"/>
    </source>
</evidence>